<keyword evidence="5" id="KW-0998">Cell outer membrane</keyword>
<dbReference type="CDD" id="cd08977">
    <property type="entry name" value="SusD"/>
    <property type="match status" value="1"/>
</dbReference>
<name>A0A414FNN7_9BACE</name>
<dbReference type="InterPro" id="IPR012944">
    <property type="entry name" value="SusD_RagB_dom"/>
</dbReference>
<evidence type="ECO:0000259" key="6">
    <source>
        <dbReference type="Pfam" id="PF07980"/>
    </source>
</evidence>
<dbReference type="AlphaFoldDB" id="A0A414FNN7"/>
<keyword evidence="3" id="KW-0732">Signal</keyword>
<feature type="domain" description="RagB/SusD" evidence="6">
    <location>
        <begin position="373"/>
        <end position="518"/>
    </location>
</feature>
<dbReference type="Pfam" id="PF14322">
    <property type="entry name" value="SusD-like_3"/>
    <property type="match status" value="1"/>
</dbReference>
<dbReference type="Proteomes" id="UP000284689">
    <property type="component" value="Unassembled WGS sequence"/>
</dbReference>
<protein>
    <submittedName>
        <fullName evidence="8">RagB/SusD family nutrient uptake outer membrane protein</fullName>
    </submittedName>
</protein>
<evidence type="ECO:0000256" key="4">
    <source>
        <dbReference type="ARBA" id="ARBA00023136"/>
    </source>
</evidence>
<feature type="domain" description="SusD-like N-terminal" evidence="7">
    <location>
        <begin position="35"/>
        <end position="204"/>
    </location>
</feature>
<evidence type="ECO:0000256" key="5">
    <source>
        <dbReference type="ARBA" id="ARBA00023237"/>
    </source>
</evidence>
<comment type="similarity">
    <text evidence="2">Belongs to the SusD family.</text>
</comment>
<sequence>MKYLKYIIISCLTTGMLTSCELDYSPEDWYGSSTFWQNEAQVDGFMVGMHKHLRDINQYIFLMGEARGGTQKTGSGSQGVSLNYSSPIKDNTFTDNNTGITNWANFYEKILNVNEFINKVEHECIFLDANTKNYFLGQAYGIRAYYYFHLYRTFGGVPLIKDPKVMEGVTNAESLYEPRATAKQTLDFIKEDITRSESAFGNNNVIKLNKGMWSKAATTMLKGEVYLWSAKVTTEDQSPASGDLGVAKEAVSSLINKNFKLLPQFKDIFAYTNKGNDEVIFALRFVDGEAQNWAYDFTYRNANFVNTFYNVNNVKILSDTLLIQDAGMQRHEWKEGFFVSFKDADMRKRSTFLDYYDENGILNGTVFTKCIGTINNSTGKRVFSDDYVIYRYADVLLMMAEITNMEGGDVAKYINEIRQRAYGKNYDETLYGYTNSTFEENELAILHERDKEFVWEGKRWYDIRRMWDVNHKPLVFSAKANYDSSDPVLKESEEYKLLWPIDINTLNNDNKLKNNPGY</sequence>
<dbReference type="RefSeq" id="WP_122264306.1">
    <property type="nucleotide sequence ID" value="NZ_QRIK01000003.1"/>
</dbReference>
<dbReference type="SUPFAM" id="SSF48452">
    <property type="entry name" value="TPR-like"/>
    <property type="match status" value="1"/>
</dbReference>
<dbReference type="GO" id="GO:0009279">
    <property type="term" value="C:cell outer membrane"/>
    <property type="evidence" value="ECO:0007669"/>
    <property type="project" value="UniProtKB-SubCell"/>
</dbReference>
<keyword evidence="4" id="KW-0472">Membrane</keyword>
<dbReference type="PROSITE" id="PS51257">
    <property type="entry name" value="PROKAR_LIPOPROTEIN"/>
    <property type="match status" value="1"/>
</dbReference>
<evidence type="ECO:0000313" key="9">
    <source>
        <dbReference type="Proteomes" id="UP000284689"/>
    </source>
</evidence>
<reference evidence="8 9" key="1">
    <citation type="submission" date="2018-08" db="EMBL/GenBank/DDBJ databases">
        <title>A genome reference for cultivated species of the human gut microbiota.</title>
        <authorList>
            <person name="Zou Y."/>
            <person name="Xue W."/>
            <person name="Luo G."/>
        </authorList>
    </citation>
    <scope>NUCLEOTIDE SEQUENCE [LARGE SCALE GENOMIC DNA]</scope>
    <source>
        <strain evidence="8 9">AM31-16AC</strain>
    </source>
</reference>
<evidence type="ECO:0000259" key="7">
    <source>
        <dbReference type="Pfam" id="PF14322"/>
    </source>
</evidence>
<comment type="subcellular location">
    <subcellularLocation>
        <location evidence="1">Cell outer membrane</location>
    </subcellularLocation>
</comment>
<evidence type="ECO:0000313" key="8">
    <source>
        <dbReference type="EMBL" id="RHD51103.1"/>
    </source>
</evidence>
<evidence type="ECO:0000256" key="3">
    <source>
        <dbReference type="ARBA" id="ARBA00022729"/>
    </source>
</evidence>
<proteinExistence type="inferred from homology"/>
<dbReference type="InterPro" id="IPR011990">
    <property type="entry name" value="TPR-like_helical_dom_sf"/>
</dbReference>
<evidence type="ECO:0000256" key="1">
    <source>
        <dbReference type="ARBA" id="ARBA00004442"/>
    </source>
</evidence>
<gene>
    <name evidence="8" type="ORF">DW794_05880</name>
</gene>
<comment type="caution">
    <text evidence="8">The sequence shown here is derived from an EMBL/GenBank/DDBJ whole genome shotgun (WGS) entry which is preliminary data.</text>
</comment>
<dbReference type="InterPro" id="IPR033985">
    <property type="entry name" value="SusD-like_N"/>
</dbReference>
<evidence type="ECO:0000256" key="2">
    <source>
        <dbReference type="ARBA" id="ARBA00006275"/>
    </source>
</evidence>
<organism evidence="8 9">
    <name type="scientific">Bacteroides caccae</name>
    <dbReference type="NCBI Taxonomy" id="47678"/>
    <lineage>
        <taxon>Bacteria</taxon>
        <taxon>Pseudomonadati</taxon>
        <taxon>Bacteroidota</taxon>
        <taxon>Bacteroidia</taxon>
        <taxon>Bacteroidales</taxon>
        <taxon>Bacteroidaceae</taxon>
        <taxon>Bacteroides</taxon>
    </lineage>
</organism>
<dbReference type="EMBL" id="QSJD01000006">
    <property type="protein sequence ID" value="RHD51103.1"/>
    <property type="molecule type" value="Genomic_DNA"/>
</dbReference>
<accession>A0A414FNN7</accession>
<dbReference type="Gene3D" id="1.25.40.390">
    <property type="match status" value="1"/>
</dbReference>
<dbReference type="Pfam" id="PF07980">
    <property type="entry name" value="SusD_RagB"/>
    <property type="match status" value="1"/>
</dbReference>